<keyword evidence="2" id="KW-1185">Reference proteome</keyword>
<protein>
    <submittedName>
        <fullName evidence="1">Uncharacterized protein</fullName>
    </submittedName>
</protein>
<dbReference type="Proteomes" id="UP001531129">
    <property type="component" value="Unassembled WGS sequence"/>
</dbReference>
<dbReference type="EMBL" id="JBAMYC010000006">
    <property type="protein sequence ID" value="MEI1248898.1"/>
    <property type="molecule type" value="Genomic_DNA"/>
</dbReference>
<evidence type="ECO:0000313" key="2">
    <source>
        <dbReference type="Proteomes" id="UP001531129"/>
    </source>
</evidence>
<evidence type="ECO:0000313" key="1">
    <source>
        <dbReference type="EMBL" id="MEI1248898.1"/>
    </source>
</evidence>
<organism evidence="1 2">
    <name type="scientific">Rhizobium aouanii</name>
    <dbReference type="NCBI Taxonomy" id="3118145"/>
    <lineage>
        <taxon>Bacteria</taxon>
        <taxon>Pseudomonadati</taxon>
        <taxon>Pseudomonadota</taxon>
        <taxon>Alphaproteobacteria</taxon>
        <taxon>Hyphomicrobiales</taxon>
        <taxon>Rhizobiaceae</taxon>
        <taxon>Rhizobium/Agrobacterium group</taxon>
        <taxon>Rhizobium</taxon>
    </lineage>
</organism>
<accession>A0ABU8CJ39</accession>
<comment type="caution">
    <text evidence="1">The sequence shown here is derived from an EMBL/GenBank/DDBJ whole genome shotgun (WGS) entry which is preliminary data.</text>
</comment>
<proteinExistence type="predicted"/>
<sequence>MAVALEGHLVDGGGNGCRVEDLVGVLGPDTGGHQEIAFGTRLKITDTYLGRAFQ</sequence>
<name>A0ABU8CJ39_9HYPH</name>
<dbReference type="RefSeq" id="WP_264396605.1">
    <property type="nucleotide sequence ID" value="NZ_JBAMYB010000006.1"/>
</dbReference>
<gene>
    <name evidence="1" type="ORF">V8Q02_12880</name>
</gene>
<reference evidence="1 2" key="1">
    <citation type="submission" date="2024-01" db="EMBL/GenBank/DDBJ databases">
        <title>Draft genome sequences of three bacterial strains isolated from Acacia saligna represent a potential new species within the genus Rhizobium.</title>
        <authorList>
            <person name="Tambong J.T."/>
            <person name="Mnasri B."/>
        </authorList>
    </citation>
    <scope>NUCLEOTIDE SEQUENCE [LARGE SCALE GENOMIC DNA]</scope>
    <source>
        <strain evidence="1 2">1AS12I</strain>
    </source>
</reference>